<evidence type="ECO:0000313" key="2">
    <source>
        <dbReference type="EMBL" id="SFE18466.1"/>
    </source>
</evidence>
<dbReference type="AlphaFoldDB" id="A0A1I1YFW3"/>
<feature type="transmembrane region" description="Helical" evidence="1">
    <location>
        <begin position="43"/>
        <end position="72"/>
    </location>
</feature>
<feature type="transmembrane region" description="Helical" evidence="1">
    <location>
        <begin position="108"/>
        <end position="127"/>
    </location>
</feature>
<keyword evidence="1" id="KW-0812">Transmembrane</keyword>
<accession>A0A1I1YFW3</accession>
<feature type="transmembrane region" description="Helical" evidence="1">
    <location>
        <begin position="78"/>
        <end position="101"/>
    </location>
</feature>
<keyword evidence="1" id="KW-1133">Transmembrane helix</keyword>
<protein>
    <submittedName>
        <fullName evidence="2">Uncharacterized protein</fullName>
    </submittedName>
</protein>
<keyword evidence="3" id="KW-1185">Reference proteome</keyword>
<dbReference type="RefSeq" id="WP_149756155.1">
    <property type="nucleotide sequence ID" value="NZ_FOMS01000007.1"/>
</dbReference>
<name>A0A1I1YFW3_9RHOB</name>
<keyword evidence="1" id="KW-0472">Membrane</keyword>
<dbReference type="EMBL" id="FOMS01000007">
    <property type="protein sequence ID" value="SFE18466.1"/>
    <property type="molecule type" value="Genomic_DNA"/>
</dbReference>
<reference evidence="2 3" key="1">
    <citation type="submission" date="2016-10" db="EMBL/GenBank/DDBJ databases">
        <authorList>
            <person name="Varghese N."/>
            <person name="Submissions S."/>
        </authorList>
    </citation>
    <scope>NUCLEOTIDE SEQUENCE [LARGE SCALE GENOMIC DNA]</scope>
    <source>
        <strain evidence="3">YIM D21,KCTC 23444,ACCC 10710</strain>
    </source>
</reference>
<feature type="transmembrane region" description="Helical" evidence="1">
    <location>
        <begin position="12"/>
        <end position="36"/>
    </location>
</feature>
<dbReference type="Proteomes" id="UP000325289">
    <property type="component" value="Unassembled WGS sequence"/>
</dbReference>
<proteinExistence type="predicted"/>
<evidence type="ECO:0000313" key="3">
    <source>
        <dbReference type="Proteomes" id="UP000325289"/>
    </source>
</evidence>
<sequence length="130" mass="13256">MSPLLQTSWPVAALFIAQKFVLAEAVLLLALCRALLARGASRLVALLAALAAAWITATVFAPALGLTGAAWYPASARALTSGGGLGLPLSVSVLFAVSALVPGRRAMWIDVLHALVVAAVLGLWAVATLT</sequence>
<organism evidence="2 3">
    <name type="scientific">Roseivivax sediminis</name>
    <dbReference type="NCBI Taxonomy" id="936889"/>
    <lineage>
        <taxon>Bacteria</taxon>
        <taxon>Pseudomonadati</taxon>
        <taxon>Pseudomonadota</taxon>
        <taxon>Alphaproteobacteria</taxon>
        <taxon>Rhodobacterales</taxon>
        <taxon>Roseobacteraceae</taxon>
        <taxon>Roseivivax</taxon>
    </lineage>
</organism>
<evidence type="ECO:0000256" key="1">
    <source>
        <dbReference type="SAM" id="Phobius"/>
    </source>
</evidence>
<gene>
    <name evidence="2" type="ORF">SAMN04515678_10732</name>
</gene>